<gene>
    <name evidence="2" type="ORF">SAMN04488078_100379</name>
</gene>
<protein>
    <submittedName>
        <fullName evidence="2">Alpha/beta hydrolase family protein</fullName>
    </submittedName>
</protein>
<dbReference type="InterPro" id="IPR046879">
    <property type="entry name" value="KANL3/Tex30_Abhydrolase"/>
</dbReference>
<evidence type="ECO:0000259" key="1">
    <source>
        <dbReference type="Pfam" id="PF20408"/>
    </source>
</evidence>
<dbReference type="PANTHER" id="PTHR13136">
    <property type="entry name" value="TESTIS DEVELOPMENT PROTEIN PRTD"/>
    <property type="match status" value="1"/>
</dbReference>
<dbReference type="Proteomes" id="UP000198440">
    <property type="component" value="Unassembled WGS sequence"/>
</dbReference>
<dbReference type="InterPro" id="IPR026555">
    <property type="entry name" value="NSL3/Tex30"/>
</dbReference>
<evidence type="ECO:0000313" key="2">
    <source>
        <dbReference type="EMBL" id="SNS06523.1"/>
    </source>
</evidence>
<reference evidence="2 3" key="1">
    <citation type="submission" date="2017-06" db="EMBL/GenBank/DDBJ databases">
        <authorList>
            <person name="Kim H.J."/>
            <person name="Triplett B.A."/>
        </authorList>
    </citation>
    <scope>NUCLEOTIDE SEQUENCE [LARGE SCALE GENOMIC DNA]</scope>
    <source>
        <strain evidence="2 3">DSM 11445</strain>
    </source>
</reference>
<dbReference type="SUPFAM" id="SSF53474">
    <property type="entry name" value="alpha/beta-Hydrolases"/>
    <property type="match status" value="1"/>
</dbReference>
<organism evidence="2 3">
    <name type="scientific">Antarctobacter heliothermus</name>
    <dbReference type="NCBI Taxonomy" id="74033"/>
    <lineage>
        <taxon>Bacteria</taxon>
        <taxon>Pseudomonadati</taxon>
        <taxon>Pseudomonadota</taxon>
        <taxon>Alphaproteobacteria</taxon>
        <taxon>Rhodobacterales</taxon>
        <taxon>Roseobacteraceae</taxon>
        <taxon>Antarctobacter</taxon>
    </lineage>
</organism>
<keyword evidence="2" id="KW-0378">Hydrolase</keyword>
<feature type="domain" description="KANL3/Tex30 alpha/beta hydrolase-like" evidence="1">
    <location>
        <begin position="1"/>
        <end position="113"/>
    </location>
</feature>
<accession>A0A239BHL1</accession>
<evidence type="ECO:0000313" key="3">
    <source>
        <dbReference type="Proteomes" id="UP000198440"/>
    </source>
</evidence>
<dbReference type="InterPro" id="IPR029058">
    <property type="entry name" value="AB_hydrolase_fold"/>
</dbReference>
<dbReference type="Gene3D" id="3.40.50.1820">
    <property type="entry name" value="alpha/beta hydrolase"/>
    <property type="match status" value="1"/>
</dbReference>
<sequence>MGGRVASLIADDLYASGTIAGLLCLGYPFHSQGKPGTRRTEHLADLRTPTLICQGTRDPFGTQDEVAGYDLSDRISLNWVDNGDHDLKTRKRVTGLTPQDSLMQVCEVAAAWCSTLIKR</sequence>
<dbReference type="GO" id="GO:0016787">
    <property type="term" value="F:hydrolase activity"/>
    <property type="evidence" value="ECO:0007669"/>
    <property type="project" value="UniProtKB-KW"/>
</dbReference>
<dbReference type="PANTHER" id="PTHR13136:SF11">
    <property type="entry name" value="TESTIS-EXPRESSED PROTEIN 30"/>
    <property type="match status" value="1"/>
</dbReference>
<dbReference type="AlphaFoldDB" id="A0A239BHL1"/>
<dbReference type="EMBL" id="FZON01000003">
    <property type="protein sequence ID" value="SNS06523.1"/>
    <property type="molecule type" value="Genomic_DNA"/>
</dbReference>
<name>A0A239BHL1_9RHOB</name>
<proteinExistence type="predicted"/>
<dbReference type="Pfam" id="PF20408">
    <property type="entry name" value="Abhydrolase_11"/>
    <property type="match status" value="1"/>
</dbReference>